<evidence type="ECO:0000259" key="6">
    <source>
        <dbReference type="Pfam" id="PF15469"/>
    </source>
</evidence>
<evidence type="ECO:0000313" key="7">
    <source>
        <dbReference type="EMBL" id="CAG8604734.1"/>
    </source>
</evidence>
<dbReference type="GO" id="GO:0015031">
    <property type="term" value="P:protein transport"/>
    <property type="evidence" value="ECO:0007669"/>
    <property type="project" value="UniProtKB-KW"/>
</dbReference>
<name>A0A9N9CMX7_9GLOM</name>
<comment type="function">
    <text evidence="4">Component of the exocyst complex involved in the docking of exocytic vesicles with fusion sites on the plasma membrane.</text>
</comment>
<organism evidence="7 8">
    <name type="scientific">Ambispora gerdemannii</name>
    <dbReference type="NCBI Taxonomy" id="144530"/>
    <lineage>
        <taxon>Eukaryota</taxon>
        <taxon>Fungi</taxon>
        <taxon>Fungi incertae sedis</taxon>
        <taxon>Mucoromycota</taxon>
        <taxon>Glomeromycotina</taxon>
        <taxon>Glomeromycetes</taxon>
        <taxon>Archaeosporales</taxon>
        <taxon>Ambisporaceae</taxon>
        <taxon>Ambispora</taxon>
    </lineage>
</organism>
<evidence type="ECO:0000313" key="8">
    <source>
        <dbReference type="Proteomes" id="UP000789831"/>
    </source>
</evidence>
<dbReference type="OrthoDB" id="26242at2759"/>
<keyword evidence="3 4" id="KW-0268">Exocytosis</keyword>
<keyword evidence="8" id="KW-1185">Reference proteome</keyword>
<sequence length="916" mass="105056">MYRQATAYEQLSEEATILKQYQLDVLDPVEWVDEPDVRKSARYSVGDNAFFQGNGGMENGRADERWSLDDNDPLGIKRSVFTDYAKNNNSLDPYESLKERTQFLVGTKSFNPKLFLRKVHQDTSFNELLTGANQLRNTLDQKSEALKNLVQDNFDRFVSAKNTIDTVYNEMKSKSLNEENEYGVRGLDTALTEAAAKADQVFGPVLENRMKAEKIRSTLTVLEKFKFFFSLPSSLMESLKQQKYDIVIRDYKKGKKALESILASSDTSLDNNIQTPSNGSPEKENDDSALAAQYRKVFDKIWAEVEKIMEEMREQLFKQLTEPWRSMEEQEKTINILLELETVEDPVWHYLDSQYKYIIDLLKESYKEQIDKIEALKQSLNRTINANEVALHLKRAIKIVNSRDFDALSASKDMDVQIWKAILNIVKSLSDLLLRCLPDFWKLSKSFIEGKFQKSPTILSTNRRRRQAMDLRKVEQCQNMAKGVIDLYASLLFEFFTLTSPHEDTSSNTPGVPAPNNDSPSFIPPHSDSVTTCYFLTRIVMEMSDCVNDINSINMSSEASRALSTLMDKSRWGFVEIICNVWKEDAKKFYMLEDWNLDSDNREITTFLRNFHTFHKYNSRCAFKIASLGFVSDDDNKNTSSISDEYLHKIKGAFLDSLYIYLEGLVHLAFSEYSPLEPVDTEKFEFISRAKIDPNRMDSRILLTISNLANLKALSIPRIVSQFENAYQCSMSEDIKQLNDLVDQLDKILFDDYIKRKAATVLDIVEKGILYGNIDWYNISKPTEVHSFVYEALLSLVLVHAEVGDIAKHLVNRTLSCLLEGMAKDCLNAFKKVEKFGMGGMLQATLEIEFMHQTLSQYVTPKAQETLQAIYVTIEQSYDPSQGSGNLQSELNSVKKLLVESRKSTSLQFLCFKKPK</sequence>
<dbReference type="Pfam" id="PF15469">
    <property type="entry name" value="Sec5"/>
    <property type="match status" value="1"/>
</dbReference>
<reference evidence="7" key="1">
    <citation type="submission" date="2021-06" db="EMBL/GenBank/DDBJ databases">
        <authorList>
            <person name="Kallberg Y."/>
            <person name="Tangrot J."/>
            <person name="Rosling A."/>
        </authorList>
    </citation>
    <scope>NUCLEOTIDE SEQUENCE</scope>
    <source>
        <strain evidence="7">MT106</strain>
    </source>
</reference>
<accession>A0A9N9CMX7</accession>
<gene>
    <name evidence="7" type="ORF">AGERDE_LOCUS9279</name>
</gene>
<evidence type="ECO:0000256" key="3">
    <source>
        <dbReference type="ARBA" id="ARBA00022483"/>
    </source>
</evidence>
<dbReference type="Proteomes" id="UP000789831">
    <property type="component" value="Unassembled WGS sequence"/>
</dbReference>
<dbReference type="InterPro" id="IPR029175">
    <property type="entry name" value="EXOC2/Sec5"/>
</dbReference>
<dbReference type="GO" id="GO:0000145">
    <property type="term" value="C:exocyst"/>
    <property type="evidence" value="ECO:0007669"/>
    <property type="project" value="UniProtKB-UniRule"/>
</dbReference>
<feature type="domain" description="Exocyst complex component EXOC2/Sec5 N-terminal" evidence="6">
    <location>
        <begin position="71"/>
        <end position="912"/>
    </location>
</feature>
<dbReference type="InterPro" id="IPR039481">
    <property type="entry name" value="EXOC2/Sec5_N_dom"/>
</dbReference>
<dbReference type="GO" id="GO:0006893">
    <property type="term" value="P:Golgi to plasma membrane transport"/>
    <property type="evidence" value="ECO:0007669"/>
    <property type="project" value="UniProtKB-UniRule"/>
</dbReference>
<dbReference type="PANTHER" id="PTHR13043:SF1">
    <property type="entry name" value="EXOCYST COMPLEX COMPONENT 2"/>
    <property type="match status" value="1"/>
</dbReference>
<evidence type="ECO:0000256" key="2">
    <source>
        <dbReference type="ARBA" id="ARBA00022448"/>
    </source>
</evidence>
<evidence type="ECO:0000256" key="5">
    <source>
        <dbReference type="SAM" id="Coils"/>
    </source>
</evidence>
<comment type="subunit">
    <text evidence="4">Component of the exocyst complex.</text>
</comment>
<comment type="similarity">
    <text evidence="1 4">Belongs to the SEC5 family.</text>
</comment>
<keyword evidence="2 4" id="KW-0813">Transport</keyword>
<keyword evidence="4" id="KW-0653">Protein transport</keyword>
<feature type="coiled-coil region" evidence="5">
    <location>
        <begin position="359"/>
        <end position="386"/>
    </location>
</feature>
<dbReference type="AlphaFoldDB" id="A0A9N9CMX7"/>
<comment type="caution">
    <text evidence="7">The sequence shown here is derived from an EMBL/GenBank/DDBJ whole genome shotgun (WGS) entry which is preliminary data.</text>
</comment>
<dbReference type="PANTHER" id="PTHR13043">
    <property type="entry name" value="EXOCYST COMPLEX COMPONENT SEC5"/>
    <property type="match status" value="1"/>
</dbReference>
<protein>
    <recommendedName>
        <fullName evidence="4">Exocyst complex component SEC5</fullName>
    </recommendedName>
</protein>
<evidence type="ECO:0000256" key="1">
    <source>
        <dbReference type="ARBA" id="ARBA00010578"/>
    </source>
</evidence>
<evidence type="ECO:0000256" key="4">
    <source>
        <dbReference type="RuleBase" id="RU365069"/>
    </source>
</evidence>
<proteinExistence type="inferred from homology"/>
<dbReference type="GO" id="GO:0006887">
    <property type="term" value="P:exocytosis"/>
    <property type="evidence" value="ECO:0007669"/>
    <property type="project" value="UniProtKB-KW"/>
</dbReference>
<keyword evidence="5" id="KW-0175">Coiled coil</keyword>
<dbReference type="EMBL" id="CAJVPL010002260">
    <property type="protein sequence ID" value="CAG8604734.1"/>
    <property type="molecule type" value="Genomic_DNA"/>
</dbReference>